<feature type="region of interest" description="Disordered" evidence="6">
    <location>
        <begin position="1"/>
        <end position="20"/>
    </location>
</feature>
<organism evidence="9 10">
    <name type="scientific">Candidatus Nitrospira neomarina</name>
    <dbReference type="NCBI Taxonomy" id="3020899"/>
    <lineage>
        <taxon>Bacteria</taxon>
        <taxon>Pseudomonadati</taxon>
        <taxon>Nitrospirota</taxon>
        <taxon>Nitrospiria</taxon>
        <taxon>Nitrospirales</taxon>
        <taxon>Nitrospiraceae</taxon>
        <taxon>Nitrospira</taxon>
    </lineage>
</organism>
<keyword evidence="3 5" id="KW-0238">DNA-binding</keyword>
<dbReference type="InterPro" id="IPR013325">
    <property type="entry name" value="RNA_pol_sigma_r2"/>
</dbReference>
<dbReference type="GO" id="GO:0003677">
    <property type="term" value="F:DNA binding"/>
    <property type="evidence" value="ECO:0007669"/>
    <property type="project" value="UniProtKB-KW"/>
</dbReference>
<evidence type="ECO:0000256" key="2">
    <source>
        <dbReference type="ARBA" id="ARBA00023082"/>
    </source>
</evidence>
<evidence type="ECO:0000313" key="10">
    <source>
        <dbReference type="Proteomes" id="UP001302494"/>
    </source>
</evidence>
<dbReference type="InterPro" id="IPR013324">
    <property type="entry name" value="RNA_pol_sigma_r3/r4-like"/>
</dbReference>
<comment type="similarity">
    <text evidence="5">Belongs to the sigma-70 factor family.</text>
</comment>
<dbReference type="PANTHER" id="PTHR30603">
    <property type="entry name" value="RNA POLYMERASE SIGMA FACTOR RPO"/>
    <property type="match status" value="1"/>
</dbReference>
<sequence>MASSEFLHQPLQRSGKKNRVLKNYSLQQDGLMYSSGTSPELSTSFQSFRSSFEEQGPKTGNKIPDSYPDEFMEPTHPYQEDPVTANMTIPLFLKDIGRVPLLTRDTELQLAQQIKEGTNNLVLTLFSLPVILVRLLAFRDQLRTGDLRVSDLVIMSSAAESEGETPVSETRHEAGQNFHKTLKHLDAIARLAKPFLSHFAQRLTLHGSAPDNFRTSASFKKPIQQLIKRIDALNLRPDVQETLIQGIHQIKEEILTHQRVLETSGSKQPGNASRKALARIREIETSLILMPHLEFLYSCEILEQTVAQVHQAKAKMVEANLRLVVSVAKHYTNRGLHFLDLIQEGNIGLLRAVDKFDYARGYKFSTYATWWIRQGITRAIAEKGNTIRRPVHIYEITQKIKKTSQHLTQRLRRTPTLQELAENTGLPVAKVQGILEGSHDPVSLDSPLDEHGEGTLGDILEDHEAPSPLKISEEYSSKAAISRLLKALSPREERILRMRFGIGHDEESTLEEIGQSLGVTRERIRQIEAIALKKLREPIVRQQLESLLNN</sequence>
<dbReference type="Gene3D" id="1.10.601.10">
    <property type="entry name" value="RNA Polymerase Primary Sigma Factor"/>
    <property type="match status" value="1"/>
</dbReference>
<dbReference type="RefSeq" id="WP_312745337.1">
    <property type="nucleotide sequence ID" value="NZ_CP116968.1"/>
</dbReference>
<dbReference type="SUPFAM" id="SSF88659">
    <property type="entry name" value="Sigma3 and sigma4 domains of RNA polymerase sigma factors"/>
    <property type="match status" value="2"/>
</dbReference>
<name>A0AA96GH18_9BACT</name>
<accession>A0AA96GH18</accession>
<dbReference type="GO" id="GO:0016987">
    <property type="term" value="F:sigma factor activity"/>
    <property type="evidence" value="ECO:0007669"/>
    <property type="project" value="UniProtKB-KW"/>
</dbReference>
<keyword evidence="2 5" id="KW-0731">Sigma factor</keyword>
<dbReference type="AlphaFoldDB" id="A0AA96GH18"/>
<dbReference type="KEGG" id="nneo:PQG83_00200"/>
<reference evidence="9 10" key="1">
    <citation type="submission" date="2023-01" db="EMBL/GenBank/DDBJ databases">
        <title>Cultivation and genomic characterization of new, ubiquitous marine nitrite-oxidizing bacteria from the Nitrospirales.</title>
        <authorList>
            <person name="Mueller A.J."/>
            <person name="Daebeler A."/>
            <person name="Herbold C.W."/>
            <person name="Kirkegaard R.H."/>
            <person name="Daims H."/>
        </authorList>
    </citation>
    <scope>NUCLEOTIDE SEQUENCE [LARGE SCALE GENOMIC DNA]</scope>
    <source>
        <strain evidence="9 10">DK</strain>
    </source>
</reference>
<dbReference type="InterPro" id="IPR007630">
    <property type="entry name" value="RNA_pol_sigma70_r4"/>
</dbReference>
<evidence type="ECO:0000256" key="1">
    <source>
        <dbReference type="ARBA" id="ARBA00023015"/>
    </source>
</evidence>
<proteinExistence type="inferred from homology"/>
<dbReference type="InterPro" id="IPR007627">
    <property type="entry name" value="RNA_pol_sigma70_r2"/>
</dbReference>
<dbReference type="Pfam" id="PF04539">
    <property type="entry name" value="Sigma70_r3"/>
    <property type="match status" value="1"/>
</dbReference>
<evidence type="ECO:0000256" key="3">
    <source>
        <dbReference type="ARBA" id="ARBA00023125"/>
    </source>
</evidence>
<dbReference type="Pfam" id="PF04542">
    <property type="entry name" value="Sigma70_r2"/>
    <property type="match status" value="1"/>
</dbReference>
<keyword evidence="1 5" id="KW-0805">Transcription regulation</keyword>
<dbReference type="NCBIfam" id="TIGR02937">
    <property type="entry name" value="sigma70-ECF"/>
    <property type="match status" value="1"/>
</dbReference>
<dbReference type="Proteomes" id="UP001302494">
    <property type="component" value="Chromosome"/>
</dbReference>
<dbReference type="PRINTS" id="PR00046">
    <property type="entry name" value="SIGMA70FCT"/>
</dbReference>
<evidence type="ECO:0000313" key="9">
    <source>
        <dbReference type="EMBL" id="WNM62199.1"/>
    </source>
</evidence>
<dbReference type="InterPro" id="IPR050239">
    <property type="entry name" value="Sigma-70_RNA_pol_init_factors"/>
</dbReference>
<keyword evidence="10" id="KW-1185">Reference proteome</keyword>
<dbReference type="SUPFAM" id="SSF88946">
    <property type="entry name" value="Sigma2 domain of RNA polymerase sigma factors"/>
    <property type="match status" value="1"/>
</dbReference>
<feature type="domain" description="RNA polymerase sigma-70" evidence="8">
    <location>
        <begin position="509"/>
        <end position="535"/>
    </location>
</feature>
<gene>
    <name evidence="9" type="ORF">PQG83_00200</name>
</gene>
<dbReference type="InterPro" id="IPR014284">
    <property type="entry name" value="RNA_pol_sigma-70_dom"/>
</dbReference>
<evidence type="ECO:0000256" key="5">
    <source>
        <dbReference type="RuleBase" id="RU362124"/>
    </source>
</evidence>
<dbReference type="InterPro" id="IPR000943">
    <property type="entry name" value="RNA_pol_sigma70"/>
</dbReference>
<dbReference type="InterPro" id="IPR036388">
    <property type="entry name" value="WH-like_DNA-bd_sf"/>
</dbReference>
<dbReference type="EMBL" id="CP116968">
    <property type="protein sequence ID" value="WNM62199.1"/>
    <property type="molecule type" value="Genomic_DNA"/>
</dbReference>
<dbReference type="InterPro" id="IPR007624">
    <property type="entry name" value="RNA_pol_sigma70_r3"/>
</dbReference>
<dbReference type="Pfam" id="PF00140">
    <property type="entry name" value="Sigma70_r1_2"/>
    <property type="match status" value="1"/>
</dbReference>
<dbReference type="Pfam" id="PF04545">
    <property type="entry name" value="Sigma70_r4"/>
    <property type="match status" value="1"/>
</dbReference>
<evidence type="ECO:0000259" key="8">
    <source>
        <dbReference type="PROSITE" id="PS00716"/>
    </source>
</evidence>
<evidence type="ECO:0000259" key="7">
    <source>
        <dbReference type="PROSITE" id="PS00715"/>
    </source>
</evidence>
<dbReference type="Gene3D" id="1.10.10.10">
    <property type="entry name" value="Winged helix-like DNA-binding domain superfamily/Winged helix DNA-binding domain"/>
    <property type="match status" value="2"/>
</dbReference>
<dbReference type="PROSITE" id="PS00715">
    <property type="entry name" value="SIGMA70_1"/>
    <property type="match status" value="1"/>
</dbReference>
<feature type="domain" description="RNA polymerase sigma-70" evidence="7">
    <location>
        <begin position="340"/>
        <end position="353"/>
    </location>
</feature>
<evidence type="ECO:0000256" key="4">
    <source>
        <dbReference type="ARBA" id="ARBA00023163"/>
    </source>
</evidence>
<keyword evidence="4 5" id="KW-0804">Transcription</keyword>
<comment type="function">
    <text evidence="5">Sigma factors are initiation factors that promote the attachment of RNA polymerase to specific initiation sites and are then released.</text>
</comment>
<dbReference type="InterPro" id="IPR009042">
    <property type="entry name" value="RNA_pol_sigma70_r1_2"/>
</dbReference>
<protein>
    <recommendedName>
        <fullName evidence="5">RNA polymerase sigma factor</fullName>
    </recommendedName>
</protein>
<dbReference type="CDD" id="cd06171">
    <property type="entry name" value="Sigma70_r4"/>
    <property type="match status" value="1"/>
</dbReference>
<dbReference type="FunFam" id="1.10.601.10:FF:000001">
    <property type="entry name" value="RNA polymerase sigma factor SigA"/>
    <property type="match status" value="1"/>
</dbReference>
<evidence type="ECO:0000256" key="6">
    <source>
        <dbReference type="SAM" id="MobiDB-lite"/>
    </source>
</evidence>
<dbReference type="GO" id="GO:0006352">
    <property type="term" value="P:DNA-templated transcription initiation"/>
    <property type="evidence" value="ECO:0007669"/>
    <property type="project" value="InterPro"/>
</dbReference>
<dbReference type="PANTHER" id="PTHR30603:SF47">
    <property type="entry name" value="RNA POLYMERASE SIGMA FACTOR SIGD, CHLOROPLASTIC"/>
    <property type="match status" value="1"/>
</dbReference>
<dbReference type="PROSITE" id="PS00716">
    <property type="entry name" value="SIGMA70_2"/>
    <property type="match status" value="1"/>
</dbReference>